<sequence>MEELNQKIATAISQSAVEDLEKMVEALSAETLPNFLDRVYDSVSDPSPAVRKECLQLLSNVCRVHSDLAASYLTGIIARIVNMLKDSKSSLACQDTIGSLAGIYLKEGNNTGSASSVVALFMEPLLDAMGEENVEVQSGAAMCLARMVDAGAGSLITSFERFFPRVNKLLTSSKFLAKGSLSPVVTRLAQQLPRAGRKRREPEPANRAWIHSFLVMHDVPDEVIVAIETKTPYGRMERRVARTGEIFMQWGVQEIRENKDIKPEDSGALVWTPRAGVVRNQSDHGTDQCSAWRYINRLDDHFVTLSARYLTYYVSESMREEAAAHGDRPETHHCHGYHIKDAIEFIRDKGVPEEDPNDAINGFSCVYERPEQFPSSPLYNLPREVRVVVSDDLMDLYRMLRTQPVGANVHFFHPEFDQIGGGIYVGCTSDGSEYKGLHSVIVVALTRENNKLVAVVKSSHGTEKGNGGYMFVSLTRMLVDVGYRGSKHIYGRRKAVEVKSPSYLLRDFTFIESPPTTSETPKSGSGKSKRKKRKVSGCKETSGVGSAAGEGLGDGGSSSTPSVSAVDKHTTRVTLSSSSSSWCSSGSGGFRSSNCSSKLFDSPASSRSDLKKRNGKSNSRLNGLSLEKLKSVKASSSSAGQSSGEVIDDGDAAARGLAVTSGDVTSVGSFSSGEFVSAGSGGLAGPSGEVTSVGEFVGGSGGDFKAWDKIDAIVRLSYGIGIYCGMAVAGRFICEVAGIDYTGGFNASLDTIIAGLGYASPPIMALLFILDDEVVKLSPHARAIRDVEDEELRGFFHGMSAWQFILVVAASSVGEELFYRAAFQGALADIFLRGTDLISDSRGMVALTGLLPPFVPFAQVFAATITAALTGSLYYVAASPKDPTYIMAPVLKTRSARDELKKLFAAWYERRQMKKIYSPLLEGLLGLYLGFEWIQTNNLLAPIITHGIYSAVVLGNGLWKLHHHQQRLRLRVQKLETEGDDNSR</sequence>
<dbReference type="Proteomes" id="UP000682877">
    <property type="component" value="Chromosome 7"/>
</dbReference>
<accession>A0A8S2AVX8</accession>
<dbReference type="GO" id="GO:0080120">
    <property type="term" value="P:CAAX-box protein maturation"/>
    <property type="evidence" value="ECO:0007669"/>
    <property type="project" value="UniProtKB-ARBA"/>
</dbReference>
<feature type="region of interest" description="Disordered" evidence="1">
    <location>
        <begin position="601"/>
        <end position="620"/>
    </location>
</feature>
<reference evidence="6" key="1">
    <citation type="submission" date="2021-01" db="EMBL/GenBank/DDBJ databases">
        <authorList>
            <person name="Bezrukov I."/>
        </authorList>
    </citation>
    <scope>NUCLEOTIDE SEQUENCE</scope>
</reference>
<dbReference type="Gene3D" id="1.25.10.10">
    <property type="entry name" value="Leucine-rich Repeat Variant"/>
    <property type="match status" value="1"/>
</dbReference>
<dbReference type="InterPro" id="IPR016024">
    <property type="entry name" value="ARM-type_fold"/>
</dbReference>
<gene>
    <name evidence="6" type="ORF">AARE701A_LOCUS19125</name>
</gene>
<dbReference type="InterPro" id="IPR011989">
    <property type="entry name" value="ARM-like"/>
</dbReference>
<dbReference type="Pfam" id="PF24714">
    <property type="entry name" value="TOR1L1_N"/>
    <property type="match status" value="1"/>
</dbReference>
<dbReference type="SUPFAM" id="SSF48371">
    <property type="entry name" value="ARM repeat"/>
    <property type="match status" value="1"/>
</dbReference>
<proteinExistence type="predicted"/>
<dbReference type="Pfam" id="PF00112">
    <property type="entry name" value="Peptidase_C1"/>
    <property type="match status" value="1"/>
</dbReference>
<feature type="domain" description="CAAX prenyl protease 2/Lysostaphin resistance protein A-like" evidence="4">
    <location>
        <begin position="800"/>
        <end position="951"/>
    </location>
</feature>
<feature type="domain" description="Peptidase C1A papain C-terminal" evidence="3">
    <location>
        <begin position="331"/>
        <end position="472"/>
    </location>
</feature>
<organism evidence="6 7">
    <name type="scientific">Arabidopsis arenosa</name>
    <name type="common">Sand rock-cress</name>
    <name type="synonym">Cardaminopsis arenosa</name>
    <dbReference type="NCBI Taxonomy" id="38785"/>
    <lineage>
        <taxon>Eukaryota</taxon>
        <taxon>Viridiplantae</taxon>
        <taxon>Streptophyta</taxon>
        <taxon>Embryophyta</taxon>
        <taxon>Tracheophyta</taxon>
        <taxon>Spermatophyta</taxon>
        <taxon>Magnoliopsida</taxon>
        <taxon>eudicotyledons</taxon>
        <taxon>Gunneridae</taxon>
        <taxon>Pentapetalae</taxon>
        <taxon>rosids</taxon>
        <taxon>malvids</taxon>
        <taxon>Brassicales</taxon>
        <taxon>Brassicaceae</taxon>
        <taxon>Camelineae</taxon>
        <taxon>Arabidopsis</taxon>
    </lineage>
</organism>
<feature type="transmembrane region" description="Helical" evidence="2">
    <location>
        <begin position="854"/>
        <end position="877"/>
    </location>
</feature>
<dbReference type="GO" id="GO:0008234">
    <property type="term" value="F:cysteine-type peptidase activity"/>
    <property type="evidence" value="ECO:0007669"/>
    <property type="project" value="InterPro"/>
</dbReference>
<dbReference type="GO" id="GO:0004175">
    <property type="term" value="F:endopeptidase activity"/>
    <property type="evidence" value="ECO:0007669"/>
    <property type="project" value="UniProtKB-ARBA"/>
</dbReference>
<dbReference type="Gene3D" id="3.90.70.10">
    <property type="entry name" value="Cysteine proteinases"/>
    <property type="match status" value="1"/>
</dbReference>
<dbReference type="EMBL" id="LR999457">
    <property type="protein sequence ID" value="CAE6190392.1"/>
    <property type="molecule type" value="Genomic_DNA"/>
</dbReference>
<keyword evidence="2" id="KW-1133">Transmembrane helix</keyword>
<dbReference type="InterPro" id="IPR057600">
    <property type="entry name" value="TORTIFOLIA1/SINE1-2_N"/>
</dbReference>
<name>A0A8S2AVX8_ARAAE</name>
<feature type="transmembrane region" description="Helical" evidence="2">
    <location>
        <begin position="940"/>
        <end position="959"/>
    </location>
</feature>
<dbReference type="SUPFAM" id="SSF54001">
    <property type="entry name" value="Cysteine proteinases"/>
    <property type="match status" value="1"/>
</dbReference>
<dbReference type="AlphaFoldDB" id="A0A8S2AVX8"/>
<keyword evidence="2" id="KW-0472">Membrane</keyword>
<dbReference type="Pfam" id="PF02517">
    <property type="entry name" value="Rce1-like"/>
    <property type="match status" value="1"/>
</dbReference>
<evidence type="ECO:0000313" key="6">
    <source>
        <dbReference type="EMBL" id="CAE6190392.1"/>
    </source>
</evidence>
<evidence type="ECO:0000256" key="1">
    <source>
        <dbReference type="SAM" id="MobiDB-lite"/>
    </source>
</evidence>
<keyword evidence="2" id="KW-0812">Transmembrane</keyword>
<dbReference type="GO" id="GO:0006508">
    <property type="term" value="P:proteolysis"/>
    <property type="evidence" value="ECO:0007669"/>
    <property type="project" value="InterPro"/>
</dbReference>
<dbReference type="PANTHER" id="PTHR36736:SF2">
    <property type="entry name" value="IG-LIKE DOMAIN-CONTAINING PROTEIN"/>
    <property type="match status" value="1"/>
</dbReference>
<dbReference type="InterPro" id="IPR038765">
    <property type="entry name" value="Papain-like_cys_pep_sf"/>
</dbReference>
<dbReference type="InterPro" id="IPR003675">
    <property type="entry name" value="Rce1/LyrA-like_dom"/>
</dbReference>
<evidence type="ECO:0000259" key="3">
    <source>
        <dbReference type="Pfam" id="PF00112"/>
    </source>
</evidence>
<protein>
    <submittedName>
        <fullName evidence="6">Uncharacterized protein</fullName>
    </submittedName>
</protein>
<feature type="region of interest" description="Disordered" evidence="1">
    <location>
        <begin position="514"/>
        <end position="568"/>
    </location>
</feature>
<feature type="compositionally biased region" description="Gly residues" evidence="1">
    <location>
        <begin position="546"/>
        <end position="556"/>
    </location>
</feature>
<feature type="transmembrane region" description="Helical" evidence="2">
    <location>
        <begin position="916"/>
        <end position="934"/>
    </location>
</feature>
<evidence type="ECO:0000256" key="2">
    <source>
        <dbReference type="SAM" id="Phobius"/>
    </source>
</evidence>
<keyword evidence="7" id="KW-1185">Reference proteome</keyword>
<evidence type="ECO:0000259" key="4">
    <source>
        <dbReference type="Pfam" id="PF02517"/>
    </source>
</evidence>
<feature type="domain" description="TORTIFOLIA1/SINE1-2 N-terminal" evidence="5">
    <location>
        <begin position="14"/>
        <end position="190"/>
    </location>
</feature>
<evidence type="ECO:0000259" key="5">
    <source>
        <dbReference type="Pfam" id="PF24714"/>
    </source>
</evidence>
<evidence type="ECO:0000313" key="7">
    <source>
        <dbReference type="Proteomes" id="UP000682877"/>
    </source>
</evidence>
<dbReference type="InterPro" id="IPR000668">
    <property type="entry name" value="Peptidase_C1A_C"/>
</dbReference>
<feature type="compositionally biased region" description="Basic residues" evidence="1">
    <location>
        <begin position="527"/>
        <end position="536"/>
    </location>
</feature>
<dbReference type="PANTHER" id="PTHR36736">
    <property type="entry name" value="OS03G0100030 PROTEIN"/>
    <property type="match status" value="1"/>
</dbReference>